<keyword evidence="5" id="KW-1133">Transmembrane helix</keyword>
<accession>A0A0N4U4Y2</accession>
<evidence type="ECO:0000259" key="8">
    <source>
        <dbReference type="Pfam" id="PF01105"/>
    </source>
</evidence>
<evidence type="ECO:0000256" key="6">
    <source>
        <dbReference type="ARBA" id="ARBA00023136"/>
    </source>
</evidence>
<reference evidence="9 11" key="2">
    <citation type="submission" date="2018-11" db="EMBL/GenBank/DDBJ databases">
        <authorList>
            <consortium name="Pathogen Informatics"/>
        </authorList>
    </citation>
    <scope>NUCLEOTIDE SEQUENCE [LARGE SCALE GENOMIC DNA]</scope>
</reference>
<dbReference type="Proteomes" id="UP000038040">
    <property type="component" value="Unplaced"/>
</dbReference>
<evidence type="ECO:0000256" key="2">
    <source>
        <dbReference type="ARBA" id="ARBA00007104"/>
    </source>
</evidence>
<evidence type="ECO:0000313" key="9">
    <source>
        <dbReference type="EMBL" id="VDN56263.1"/>
    </source>
</evidence>
<protein>
    <submittedName>
        <fullName evidence="12">GOLD domain-containing protein</fullName>
    </submittedName>
</protein>
<name>A0A0N4U4Y2_DRAME</name>
<dbReference type="PANTHER" id="PTHR22811">
    <property type="entry name" value="TRANSMEMBRANE EMP24 DOMAIN-CONTAINING PROTEIN"/>
    <property type="match status" value="1"/>
</dbReference>
<evidence type="ECO:0000256" key="4">
    <source>
        <dbReference type="ARBA" id="ARBA00022729"/>
    </source>
</evidence>
<dbReference type="OrthoDB" id="5976732at2759"/>
<dbReference type="Pfam" id="PF01105">
    <property type="entry name" value="EMP24_GP25L"/>
    <property type="match status" value="1"/>
</dbReference>
<dbReference type="InterPro" id="IPR015720">
    <property type="entry name" value="Emp24-like"/>
</dbReference>
<keyword evidence="6" id="KW-0472">Membrane</keyword>
<evidence type="ECO:0000313" key="10">
    <source>
        <dbReference type="Proteomes" id="UP000038040"/>
    </source>
</evidence>
<comment type="similarity">
    <text evidence="2">Belongs to the EMP24/GP25L family.</text>
</comment>
<dbReference type="Proteomes" id="UP000274756">
    <property type="component" value="Unassembled WGS sequence"/>
</dbReference>
<evidence type="ECO:0000313" key="11">
    <source>
        <dbReference type="Proteomes" id="UP000274756"/>
    </source>
</evidence>
<evidence type="ECO:0000313" key="12">
    <source>
        <dbReference type="WBParaSite" id="DME_0000187601-mRNA-1"/>
    </source>
</evidence>
<dbReference type="WBParaSite" id="DME_0000187601-mRNA-1">
    <property type="protein sequence ID" value="DME_0000187601-mRNA-1"/>
    <property type="gene ID" value="DME_0000187601"/>
</dbReference>
<dbReference type="InterPro" id="IPR036598">
    <property type="entry name" value="GOLD_dom_sf"/>
</dbReference>
<evidence type="ECO:0000256" key="1">
    <source>
        <dbReference type="ARBA" id="ARBA00004479"/>
    </source>
</evidence>
<sequence length="191" mass="21742">MVYASNGICLDHKTVTKGGDLEINFFLVSGSNIIAHDAKTKQGMHTELENGFDCCRFRVNVTASNGEIHFCFDNSFSNTAKVISFQFILVDEQGNVVTRNDTDIKKLAEEIGMKITDFYVKNRFRKWVKVSYARLKVNFDHIEQEQIIFRALESRDKAVLVASLEQVNFWSFCNSIVLISVALIQKLGSRM</sequence>
<evidence type="ECO:0000256" key="7">
    <source>
        <dbReference type="ARBA" id="ARBA00037847"/>
    </source>
</evidence>
<dbReference type="SUPFAM" id="SSF101576">
    <property type="entry name" value="Supernatant protein factor (SPF), C-terminal domain"/>
    <property type="match status" value="1"/>
</dbReference>
<dbReference type="GO" id="GO:0016020">
    <property type="term" value="C:membrane"/>
    <property type="evidence" value="ECO:0007669"/>
    <property type="project" value="UniProtKB-SubCell"/>
</dbReference>
<gene>
    <name evidence="9" type="ORF">DME_LOCUS6236</name>
</gene>
<feature type="domain" description="GOLD" evidence="8">
    <location>
        <begin position="15"/>
        <end position="185"/>
    </location>
</feature>
<evidence type="ECO:0000256" key="5">
    <source>
        <dbReference type="ARBA" id="ARBA00022989"/>
    </source>
</evidence>
<dbReference type="GO" id="GO:0012505">
    <property type="term" value="C:endomembrane system"/>
    <property type="evidence" value="ECO:0007669"/>
    <property type="project" value="UniProtKB-SubCell"/>
</dbReference>
<dbReference type="STRING" id="318479.A0A0N4U4Y2"/>
<keyword evidence="11" id="KW-1185">Reference proteome</keyword>
<keyword evidence="3" id="KW-0812">Transmembrane</keyword>
<dbReference type="EMBL" id="UYYG01001155">
    <property type="protein sequence ID" value="VDN56263.1"/>
    <property type="molecule type" value="Genomic_DNA"/>
</dbReference>
<dbReference type="InterPro" id="IPR009038">
    <property type="entry name" value="GOLD_dom"/>
</dbReference>
<proteinExistence type="inferred from homology"/>
<dbReference type="AlphaFoldDB" id="A0A0N4U4Y2"/>
<comment type="subcellular location">
    <subcellularLocation>
        <location evidence="7">Endomembrane system</location>
        <topology evidence="7">Single-pass membrane protein</topology>
    </subcellularLocation>
    <subcellularLocation>
        <location evidence="1">Membrane</location>
        <topology evidence="1">Single-pass type I membrane protein</topology>
    </subcellularLocation>
</comment>
<evidence type="ECO:0000256" key="3">
    <source>
        <dbReference type="ARBA" id="ARBA00022692"/>
    </source>
</evidence>
<organism evidence="10 12">
    <name type="scientific">Dracunculus medinensis</name>
    <name type="common">Guinea worm</name>
    <dbReference type="NCBI Taxonomy" id="318479"/>
    <lineage>
        <taxon>Eukaryota</taxon>
        <taxon>Metazoa</taxon>
        <taxon>Ecdysozoa</taxon>
        <taxon>Nematoda</taxon>
        <taxon>Chromadorea</taxon>
        <taxon>Rhabditida</taxon>
        <taxon>Spirurina</taxon>
        <taxon>Dracunculoidea</taxon>
        <taxon>Dracunculidae</taxon>
        <taxon>Dracunculus</taxon>
    </lineage>
</organism>
<keyword evidence="4" id="KW-0732">Signal</keyword>
<reference evidence="12" key="1">
    <citation type="submission" date="2017-02" db="UniProtKB">
        <authorList>
            <consortium name="WormBaseParasite"/>
        </authorList>
    </citation>
    <scope>IDENTIFICATION</scope>
</reference>